<evidence type="ECO:0000256" key="1">
    <source>
        <dbReference type="SAM" id="MobiDB-lite"/>
    </source>
</evidence>
<dbReference type="GO" id="GO:0008061">
    <property type="term" value="F:chitin binding"/>
    <property type="evidence" value="ECO:0007669"/>
    <property type="project" value="InterPro"/>
</dbReference>
<evidence type="ECO:0000313" key="5">
    <source>
        <dbReference type="Proteomes" id="UP000410492"/>
    </source>
</evidence>
<feature type="compositionally biased region" description="Low complexity" evidence="1">
    <location>
        <begin position="574"/>
        <end position="584"/>
    </location>
</feature>
<dbReference type="PANTHER" id="PTHR22933">
    <property type="entry name" value="FI18007P1-RELATED"/>
    <property type="match status" value="1"/>
</dbReference>
<dbReference type="SMART" id="SM00494">
    <property type="entry name" value="ChtBD2"/>
    <property type="match status" value="1"/>
</dbReference>
<feature type="compositionally biased region" description="Basic residues" evidence="1">
    <location>
        <begin position="309"/>
        <end position="325"/>
    </location>
</feature>
<feature type="chain" id="PRO_5024912778" description="Chitin-binding type-2 domain-containing protein" evidence="2">
    <location>
        <begin position="26"/>
        <end position="758"/>
    </location>
</feature>
<dbReference type="PANTHER" id="PTHR22933:SF40">
    <property type="entry name" value="CUTICULAR PROTEIN ANALOGOUS TO PERITROPHINS 1-H"/>
    <property type="match status" value="1"/>
</dbReference>
<keyword evidence="2" id="KW-0732">Signal</keyword>
<feature type="domain" description="Chitin-binding type-2" evidence="3">
    <location>
        <begin position="115"/>
        <end position="172"/>
    </location>
</feature>
<reference evidence="4 5" key="1">
    <citation type="submission" date="2019-01" db="EMBL/GenBank/DDBJ databases">
        <authorList>
            <person name="Sayadi A."/>
        </authorList>
    </citation>
    <scope>NUCLEOTIDE SEQUENCE [LARGE SCALE GENOMIC DNA]</scope>
</reference>
<feature type="compositionally biased region" description="Basic and acidic residues" evidence="1">
    <location>
        <begin position="369"/>
        <end position="384"/>
    </location>
</feature>
<feature type="compositionally biased region" description="Polar residues" evidence="1">
    <location>
        <begin position="44"/>
        <end position="65"/>
    </location>
</feature>
<feature type="compositionally biased region" description="Basic and acidic residues" evidence="1">
    <location>
        <begin position="449"/>
        <end position="471"/>
    </location>
</feature>
<dbReference type="EMBL" id="CAACVG010012689">
    <property type="protein sequence ID" value="VEN60678.1"/>
    <property type="molecule type" value="Genomic_DNA"/>
</dbReference>
<feature type="compositionally biased region" description="Basic and acidic residues" evidence="1">
    <location>
        <begin position="403"/>
        <end position="423"/>
    </location>
</feature>
<dbReference type="OrthoDB" id="3360904at2759"/>
<sequence>MKRPPGLWVLLSAGVLWLSLQDAYGIRASSLIFGKSTTTTTTTVAPQQNDTSPASDEESAATTDAPTGEGGNATKPTLTGNPQIDYVWDPNLPKELNGYNLSDYPFYERVPEDIDFKCDGLHDGFYASVKHKCQVYHHCLFGVRYDFLCANYTAFDQTLFNCNFVSNVDCQGSKKFWHRNDELYKEKSTTTQPPPVYNFYTPPPAPEGYVLAAQPQGAVPQRAPPPQVAPQVVPQQAPVLVPAQYPLPVDRRRSRPIAAPRRRQQYDYYDEEDYEERPRMNRRKRPRRPIYYDDYDEDYEEERYDRRGGNRRRRPYDRRPVRRNKDRRTKYDYDDDRLEDEDDEFILEKKAKNKRRKFLYDYDEEEEDRSEKRRPQSRREEKPYRTKPKRPLDLEEYDDYEDRIDKRKFKDEKRRDLEAETSRFKKHPRLGVRRPPSEEHEDDLQQSEPKSERSRKSNREGSYKRPPESESGRAVVKPVSGTLYDRPRLAPKINLPVPKNVADKYSYTAMTSKGGKNKEVNVPTEAPATTTTSTEKPVDAESAESSTRGFKRTKPDTSREVLKSVRKRIKEEQTTSTTSSVSYSERMSPIIRKFKRPFLPSRGGNPYSGRSLEPIGEKAVKPVTEETIVQDDRIVAAEDDDYYDDIQVKRPSSVRSKDTLDDNAEKTGPIRIKVPIRVKMTSEAPIATTSTTTESNKVNEADLLDENYDVTINEALSPIIPNLPIRAFPTGFGGDFRQKTTKYVILDPLTAGGPYYVK</sequence>
<dbReference type="Gene3D" id="2.170.140.10">
    <property type="entry name" value="Chitin binding domain"/>
    <property type="match status" value="1"/>
</dbReference>
<evidence type="ECO:0000259" key="3">
    <source>
        <dbReference type="PROSITE" id="PS50940"/>
    </source>
</evidence>
<dbReference type="InterPro" id="IPR052976">
    <property type="entry name" value="Scoloptoxin-like"/>
</dbReference>
<protein>
    <recommendedName>
        <fullName evidence="3">Chitin-binding type-2 domain-containing protein</fullName>
    </recommendedName>
</protein>
<feature type="signal peptide" evidence="2">
    <location>
        <begin position="1"/>
        <end position="25"/>
    </location>
</feature>
<dbReference type="SUPFAM" id="SSF57625">
    <property type="entry name" value="Invertebrate chitin-binding proteins"/>
    <property type="match status" value="1"/>
</dbReference>
<feature type="region of interest" description="Disordered" evidence="1">
    <location>
        <begin position="357"/>
        <end position="585"/>
    </location>
</feature>
<accession>A0A653DMW4</accession>
<feature type="compositionally biased region" description="Basic residues" evidence="1">
    <location>
        <begin position="252"/>
        <end position="263"/>
    </location>
</feature>
<dbReference type="PROSITE" id="PS50940">
    <property type="entry name" value="CHIT_BIND_II"/>
    <property type="match status" value="1"/>
</dbReference>
<dbReference type="AlphaFoldDB" id="A0A653DMW4"/>
<dbReference type="InterPro" id="IPR036508">
    <property type="entry name" value="Chitin-bd_dom_sf"/>
</dbReference>
<dbReference type="GO" id="GO:0005576">
    <property type="term" value="C:extracellular region"/>
    <property type="evidence" value="ECO:0007669"/>
    <property type="project" value="InterPro"/>
</dbReference>
<keyword evidence="5" id="KW-1185">Reference proteome</keyword>
<dbReference type="Pfam" id="PF01607">
    <property type="entry name" value="CBM_14"/>
    <property type="match status" value="1"/>
</dbReference>
<organism evidence="4 5">
    <name type="scientific">Callosobruchus maculatus</name>
    <name type="common">Southern cowpea weevil</name>
    <name type="synonym">Pulse bruchid</name>
    <dbReference type="NCBI Taxonomy" id="64391"/>
    <lineage>
        <taxon>Eukaryota</taxon>
        <taxon>Metazoa</taxon>
        <taxon>Ecdysozoa</taxon>
        <taxon>Arthropoda</taxon>
        <taxon>Hexapoda</taxon>
        <taxon>Insecta</taxon>
        <taxon>Pterygota</taxon>
        <taxon>Neoptera</taxon>
        <taxon>Endopterygota</taxon>
        <taxon>Coleoptera</taxon>
        <taxon>Polyphaga</taxon>
        <taxon>Cucujiformia</taxon>
        <taxon>Chrysomeloidea</taxon>
        <taxon>Chrysomelidae</taxon>
        <taxon>Bruchinae</taxon>
        <taxon>Bruchini</taxon>
        <taxon>Callosobruchus</taxon>
    </lineage>
</organism>
<evidence type="ECO:0000256" key="2">
    <source>
        <dbReference type="SAM" id="SignalP"/>
    </source>
</evidence>
<feature type="compositionally biased region" description="Low complexity" evidence="1">
    <location>
        <begin position="523"/>
        <end position="535"/>
    </location>
</feature>
<proteinExistence type="predicted"/>
<feature type="region of interest" description="Disordered" evidence="1">
    <location>
        <begin position="251"/>
        <end position="281"/>
    </location>
</feature>
<feature type="compositionally biased region" description="Basic and acidic residues" evidence="1">
    <location>
        <begin position="553"/>
        <end position="573"/>
    </location>
</feature>
<feature type="region of interest" description="Disordered" evidence="1">
    <location>
        <begin position="594"/>
        <end position="613"/>
    </location>
</feature>
<evidence type="ECO:0000313" key="4">
    <source>
        <dbReference type="EMBL" id="VEN60678.1"/>
    </source>
</evidence>
<feature type="region of interest" description="Disordered" evidence="1">
    <location>
        <begin position="301"/>
        <end position="325"/>
    </location>
</feature>
<dbReference type="Proteomes" id="UP000410492">
    <property type="component" value="Unassembled WGS sequence"/>
</dbReference>
<feature type="region of interest" description="Disordered" evidence="1">
    <location>
        <begin position="39"/>
        <end position="81"/>
    </location>
</feature>
<dbReference type="InterPro" id="IPR002557">
    <property type="entry name" value="Chitin-bd_dom"/>
</dbReference>
<gene>
    <name evidence="4" type="ORF">CALMAC_LOCUS18292</name>
</gene>
<name>A0A653DMW4_CALMS</name>